<accession>A0A8T3AGF8</accession>
<dbReference type="SMR" id="A0A8T3AGF8"/>
<evidence type="ECO:0000313" key="1">
    <source>
        <dbReference type="EMBL" id="KAI0495253.1"/>
    </source>
</evidence>
<proteinExistence type="predicted"/>
<dbReference type="AlphaFoldDB" id="A0A8T3AGF8"/>
<gene>
    <name evidence="1" type="ORF">KFK09_025403</name>
</gene>
<comment type="caution">
    <text evidence="1">The sequence shown here is derived from an EMBL/GenBank/DDBJ whole genome shotgun (WGS) entry which is preliminary data.</text>
</comment>
<protein>
    <submittedName>
        <fullName evidence="1">Uncharacterized protein</fullName>
    </submittedName>
</protein>
<keyword evidence="2" id="KW-1185">Reference proteome</keyword>
<evidence type="ECO:0000313" key="2">
    <source>
        <dbReference type="Proteomes" id="UP000829196"/>
    </source>
</evidence>
<dbReference type="Proteomes" id="UP000829196">
    <property type="component" value="Unassembled WGS sequence"/>
</dbReference>
<reference evidence="1" key="1">
    <citation type="journal article" date="2022" name="Front. Genet.">
        <title>Chromosome-Scale Assembly of the Dendrobium nobile Genome Provides Insights Into the Molecular Mechanism of the Biosynthesis of the Medicinal Active Ingredient of Dendrobium.</title>
        <authorList>
            <person name="Xu Q."/>
            <person name="Niu S.-C."/>
            <person name="Li K.-L."/>
            <person name="Zheng P.-J."/>
            <person name="Zhang X.-J."/>
            <person name="Jia Y."/>
            <person name="Liu Y."/>
            <person name="Niu Y.-X."/>
            <person name="Yu L.-H."/>
            <person name="Chen D.-F."/>
            <person name="Zhang G.-Q."/>
        </authorList>
    </citation>
    <scope>NUCLEOTIDE SEQUENCE</scope>
    <source>
        <tissue evidence="1">Leaf</tissue>
    </source>
</reference>
<dbReference type="EMBL" id="JAGYWB010000017">
    <property type="protein sequence ID" value="KAI0495253.1"/>
    <property type="molecule type" value="Genomic_DNA"/>
</dbReference>
<organism evidence="1 2">
    <name type="scientific">Dendrobium nobile</name>
    <name type="common">Orchid</name>
    <dbReference type="NCBI Taxonomy" id="94219"/>
    <lineage>
        <taxon>Eukaryota</taxon>
        <taxon>Viridiplantae</taxon>
        <taxon>Streptophyta</taxon>
        <taxon>Embryophyta</taxon>
        <taxon>Tracheophyta</taxon>
        <taxon>Spermatophyta</taxon>
        <taxon>Magnoliopsida</taxon>
        <taxon>Liliopsida</taxon>
        <taxon>Asparagales</taxon>
        <taxon>Orchidaceae</taxon>
        <taxon>Epidendroideae</taxon>
        <taxon>Malaxideae</taxon>
        <taxon>Dendrobiinae</taxon>
        <taxon>Dendrobium</taxon>
    </lineage>
</organism>
<name>A0A8T3AGF8_DENNO</name>
<sequence length="75" mass="8833">MDVSTPIEDLVKEFIIYLLSNLFFPMANFRISTAILDVVENVDNFGIYNWSESIREFLIWFLEHTTFHAVEDDLS</sequence>